<reference evidence="6 7" key="1">
    <citation type="submission" date="2023-10" db="EMBL/GenBank/DDBJ databases">
        <authorList>
            <person name="Venkata Ramana C."/>
            <person name="Sasikala C."/>
            <person name="Dhurka M."/>
        </authorList>
    </citation>
    <scope>NUCLEOTIDE SEQUENCE [LARGE SCALE GENOMIC DNA]</scope>
    <source>
        <strain evidence="6 7">KCTC 32151</strain>
    </source>
</reference>
<feature type="domain" description="HpcH/HpaI aldolase/citrate lyase" evidence="5">
    <location>
        <begin position="10"/>
        <end position="228"/>
    </location>
</feature>
<dbReference type="Proteomes" id="UP001185659">
    <property type="component" value="Unassembled WGS sequence"/>
</dbReference>
<dbReference type="EMBL" id="JAWLIP010000002">
    <property type="protein sequence ID" value="MDV6226022.1"/>
    <property type="molecule type" value="Genomic_DNA"/>
</dbReference>
<organism evidence="6 7">
    <name type="scientific">Nitratireductor aquimarinus</name>
    <dbReference type="NCBI Taxonomy" id="889300"/>
    <lineage>
        <taxon>Bacteria</taxon>
        <taxon>Pseudomonadati</taxon>
        <taxon>Pseudomonadota</taxon>
        <taxon>Alphaproteobacteria</taxon>
        <taxon>Hyphomicrobiales</taxon>
        <taxon>Phyllobacteriaceae</taxon>
        <taxon>Nitratireductor</taxon>
    </lineage>
</organism>
<keyword evidence="6" id="KW-0456">Lyase</keyword>
<evidence type="ECO:0000313" key="6">
    <source>
        <dbReference type="EMBL" id="MDV6226022.1"/>
    </source>
</evidence>
<comment type="similarity">
    <text evidence="2">Belongs to the HpcH/HpaI aldolase family.</text>
</comment>
<keyword evidence="3" id="KW-0479">Metal-binding</keyword>
<dbReference type="InterPro" id="IPR011206">
    <property type="entry name" value="Citrate_lyase_beta/mcl1/mcl2"/>
</dbReference>
<evidence type="ECO:0000256" key="3">
    <source>
        <dbReference type="ARBA" id="ARBA00022723"/>
    </source>
</evidence>
<proteinExistence type="inferred from homology"/>
<dbReference type="RefSeq" id="WP_317560831.1">
    <property type="nucleotide sequence ID" value="NZ_JAWLIP010000002.1"/>
</dbReference>
<evidence type="ECO:0000256" key="4">
    <source>
        <dbReference type="ARBA" id="ARBA00022842"/>
    </source>
</evidence>
<dbReference type="InterPro" id="IPR040442">
    <property type="entry name" value="Pyrv_kinase-like_dom_sf"/>
</dbReference>
<dbReference type="InterPro" id="IPR015813">
    <property type="entry name" value="Pyrv/PenolPyrv_kinase-like_dom"/>
</dbReference>
<dbReference type="Pfam" id="PF03328">
    <property type="entry name" value="HpcH_HpaI"/>
    <property type="match status" value="1"/>
</dbReference>
<dbReference type="Gene3D" id="3.20.20.60">
    <property type="entry name" value="Phosphoenolpyruvate-binding domains"/>
    <property type="match status" value="1"/>
</dbReference>
<dbReference type="InterPro" id="IPR005000">
    <property type="entry name" value="Aldolase/citrate-lyase_domain"/>
</dbReference>
<gene>
    <name evidence="6" type="ORF">R2G56_06955</name>
</gene>
<dbReference type="PANTHER" id="PTHR32308">
    <property type="entry name" value="LYASE BETA SUBUNIT, PUTATIVE (AFU_ORTHOLOGUE AFUA_4G13030)-RELATED"/>
    <property type="match status" value="1"/>
</dbReference>
<evidence type="ECO:0000259" key="5">
    <source>
        <dbReference type="Pfam" id="PF03328"/>
    </source>
</evidence>
<name>A0ABU4AIF4_9HYPH</name>
<keyword evidence="7" id="KW-1185">Reference proteome</keyword>
<protein>
    <submittedName>
        <fullName evidence="6">CoA ester lyase</fullName>
    </submittedName>
</protein>
<comment type="cofactor">
    <cofactor evidence="1">
        <name>Mg(2+)</name>
        <dbReference type="ChEBI" id="CHEBI:18420"/>
    </cofactor>
</comment>
<evidence type="ECO:0000256" key="2">
    <source>
        <dbReference type="ARBA" id="ARBA00005568"/>
    </source>
</evidence>
<dbReference type="SUPFAM" id="SSF51621">
    <property type="entry name" value="Phosphoenolpyruvate/pyruvate domain"/>
    <property type="match status" value="1"/>
</dbReference>
<comment type="caution">
    <text evidence="6">The sequence shown here is derived from an EMBL/GenBank/DDBJ whole genome shotgun (WGS) entry which is preliminary data.</text>
</comment>
<dbReference type="PIRSF" id="PIRSF015582">
    <property type="entry name" value="Cit_lyase_B"/>
    <property type="match status" value="1"/>
</dbReference>
<sequence>MQHHPARLRRSVLYAPASNEKALLKSTSLACDVVIYDLEDAVGPEEKLAARERLRDFLNGGDRPRCEIVVRINALSSIWGTEDFLAARAMRPDAILLPKVDRPRDILDVDAMLDETDAPRSLKLWAMIETPRGVLNLGPIAELGRDPAARLSCLVAGTNDLAKETGIELTADRRYLSPFLFQLVMAARAGGLSVLDGVSNDFRDLEAFEASCLEARSMGFDGKTLIHPAQIGPANAVFAPSSEAIAEAEAIVTAFADPKNAGRGVISLNGRMVERLHLEMAQTLLARADAIRDKDNRETAP</sequence>
<evidence type="ECO:0000313" key="7">
    <source>
        <dbReference type="Proteomes" id="UP001185659"/>
    </source>
</evidence>
<evidence type="ECO:0000256" key="1">
    <source>
        <dbReference type="ARBA" id="ARBA00001946"/>
    </source>
</evidence>
<dbReference type="GO" id="GO:0016829">
    <property type="term" value="F:lyase activity"/>
    <property type="evidence" value="ECO:0007669"/>
    <property type="project" value="UniProtKB-KW"/>
</dbReference>
<accession>A0ABU4AIF4</accession>
<keyword evidence="4" id="KW-0460">Magnesium</keyword>
<dbReference type="PANTHER" id="PTHR32308:SF10">
    <property type="entry name" value="CITRATE LYASE SUBUNIT BETA"/>
    <property type="match status" value="1"/>
</dbReference>